<keyword evidence="6" id="KW-0975">Bacterial flagellum</keyword>
<dbReference type="PRINTS" id="PR01005">
    <property type="entry name" value="FLGHOOKAP1"/>
</dbReference>
<sequence>MSTYSVGVSALNAAQAGLTTTSHNISNVNTPGFHRQQIVQSTKIPQYSGIGFLGQGTQVDTVKRLYNNLLDGQVMQAQAQSSQLDSYYSQIRQIDNMLADPNSGLSPALQDFFNGVQDVAANPASVPSRQAMLSSGQTMVSRFQAIDQRFSQIRDGVNSEIRSSLEAINTYAQQIANMNQQIGVAQSSSGDLQPANDLLDQRDQMLAELNKLVKVSTVKQSDGSLSVFIGNGQTLVINKQSFALAAVPSLEDPERFEVGLKTAGNTVLLSQGSLQGGSLGGILAFRSETLDAAQNQLGRVAIGLAQTFNDQHQLGVDLNGAMGTKFFNVPPPKVIPNSTNPAGTVSPTVKFNNVAAVTTSDYRLSFSGASWSLLDATTGQAVAMTGAGTAASPYFADGLSIEVPNPAPSGAASFLIKPTINGARDVSVGLTDPAKIAAAAPIRTEATLSNTGSGRISAGTVNSFNDKVTIKFNSASDFDVVDNTSGATLAKNVSYTSGSSISYNGWTVNISNGTGAPAAGDVFTIDKTVTSTSSTTATIGMATPLSPPVDPNLSSNIQIIFGSSNTYHLAGRTNNFTGQSTVVGTNGFMSAAALAAAVAGGGSNPGFTGVAGGTTSIGTGAGSYTATGTTTTISGGTISGPVGTVYTITGATLTVGNGTSANTSTVSGLTITVDTAAAAGTVTIQDPATATNPVASTFTYTGKPATGSYVSGQPISFNGWTAQITGSPVAGDTFTVGANAGGVADNRNALLLAGLQTQNTLAGGTVSYQSAYSQLVSMVGNKTHELDVTSKAQTSLVAQTQEIQQSLSGVNLDEEAANLMRYQQAYQAAGKMMQIASTLFDTLLSLGR</sequence>
<evidence type="ECO:0000256" key="1">
    <source>
        <dbReference type="ARBA" id="ARBA00004365"/>
    </source>
</evidence>
<dbReference type="PANTHER" id="PTHR30033">
    <property type="entry name" value="FLAGELLAR HOOK-ASSOCIATED PROTEIN 1"/>
    <property type="match status" value="1"/>
</dbReference>
<evidence type="ECO:0000259" key="10">
    <source>
        <dbReference type="Pfam" id="PF22638"/>
    </source>
</evidence>
<dbReference type="STRING" id="1163617.SCD_n01695"/>
<dbReference type="AlphaFoldDB" id="S6AH98"/>
<feature type="domain" description="Flagellar basal-body/hook protein C-terminal" evidence="8">
    <location>
        <begin position="808"/>
        <end position="846"/>
    </location>
</feature>
<dbReference type="GO" id="GO:0044780">
    <property type="term" value="P:bacterial-type flagellum assembly"/>
    <property type="evidence" value="ECO:0007669"/>
    <property type="project" value="InterPro"/>
</dbReference>
<feature type="domain" description="Flagellar basal body rod protein N-terminal" evidence="7">
    <location>
        <begin position="6"/>
        <end position="33"/>
    </location>
</feature>
<comment type="similarity">
    <text evidence="3">Belongs to the flagella basal body rod proteins family.</text>
</comment>
<dbReference type="GO" id="GO:0005576">
    <property type="term" value="C:extracellular region"/>
    <property type="evidence" value="ECO:0007669"/>
    <property type="project" value="UniProtKB-SubCell"/>
</dbReference>
<dbReference type="Pfam" id="PF22638">
    <property type="entry name" value="FlgK_D1"/>
    <property type="match status" value="1"/>
</dbReference>
<feature type="domain" description="Flagellar hook-associated protein FlgK helical" evidence="10">
    <location>
        <begin position="92"/>
        <end position="327"/>
    </location>
</feature>
<keyword evidence="11" id="KW-0966">Cell projection</keyword>
<feature type="domain" description="Flagellar hook-associated protein 1 D2-like" evidence="9">
    <location>
        <begin position="337"/>
        <end position="418"/>
    </location>
</feature>
<dbReference type="InterPro" id="IPR053927">
    <property type="entry name" value="FlgK_helical"/>
</dbReference>
<gene>
    <name evidence="11" type="ORF">SCD_n01695</name>
</gene>
<accession>S6AH98</accession>
<dbReference type="GO" id="GO:0009424">
    <property type="term" value="C:bacterial-type flagellum hook"/>
    <property type="evidence" value="ECO:0007669"/>
    <property type="project" value="InterPro"/>
</dbReference>
<proteinExistence type="inferred from homology"/>
<evidence type="ECO:0000256" key="5">
    <source>
        <dbReference type="ARBA" id="ARBA00022525"/>
    </source>
</evidence>
<evidence type="ECO:0000313" key="11">
    <source>
        <dbReference type="EMBL" id="BAN35516.1"/>
    </source>
</evidence>
<evidence type="ECO:0000256" key="3">
    <source>
        <dbReference type="ARBA" id="ARBA00009677"/>
    </source>
</evidence>
<comment type="subcellular location">
    <subcellularLocation>
        <location evidence="1">Bacterial flagellum</location>
    </subcellularLocation>
    <subcellularLocation>
        <location evidence="2">Secreted</location>
    </subcellularLocation>
</comment>
<name>S6AH98_SULDS</name>
<dbReference type="InterPro" id="IPR010930">
    <property type="entry name" value="Flg_bb/hook_C_dom"/>
</dbReference>
<reference evidence="11 12" key="1">
    <citation type="journal article" date="2012" name="Appl. Environ. Microbiol.">
        <title>Draft genome sequence of a psychrotolerant sulfur-oxidizing bacterium, Sulfuricella denitrificans skB26, and proteomic insights into cold adaptation.</title>
        <authorList>
            <person name="Watanabe T."/>
            <person name="Kojima H."/>
            <person name="Fukui M."/>
        </authorList>
    </citation>
    <scope>NUCLEOTIDE SEQUENCE [LARGE SCALE GENOMIC DNA]</scope>
    <source>
        <strain evidence="12">skB26</strain>
    </source>
</reference>
<dbReference type="NCBIfam" id="TIGR02492">
    <property type="entry name" value="flgK_ends"/>
    <property type="match status" value="1"/>
</dbReference>
<dbReference type="InterPro" id="IPR001444">
    <property type="entry name" value="Flag_bb_rod_N"/>
</dbReference>
<dbReference type="HOGENOM" id="CLU_012762_0_0_4"/>
<protein>
    <recommendedName>
        <fullName evidence="4">Flagellar hook-associated protein 1</fullName>
    </recommendedName>
</protein>
<keyword evidence="11" id="KW-0969">Cilium</keyword>
<dbReference type="KEGG" id="sdr:SCD_n01695"/>
<evidence type="ECO:0000259" key="8">
    <source>
        <dbReference type="Pfam" id="PF06429"/>
    </source>
</evidence>
<dbReference type="EMBL" id="AP013066">
    <property type="protein sequence ID" value="BAN35516.1"/>
    <property type="molecule type" value="Genomic_DNA"/>
</dbReference>
<evidence type="ECO:0000256" key="6">
    <source>
        <dbReference type="ARBA" id="ARBA00023143"/>
    </source>
</evidence>
<dbReference type="Pfam" id="PF21158">
    <property type="entry name" value="flgK_1st_1"/>
    <property type="match status" value="1"/>
</dbReference>
<dbReference type="SUPFAM" id="SSF64518">
    <property type="entry name" value="Phase 1 flagellin"/>
    <property type="match status" value="2"/>
</dbReference>
<dbReference type="RefSeq" id="WP_009205527.1">
    <property type="nucleotide sequence ID" value="NC_022357.1"/>
</dbReference>
<evidence type="ECO:0000259" key="9">
    <source>
        <dbReference type="Pfam" id="PF21158"/>
    </source>
</evidence>
<dbReference type="Pfam" id="PF00460">
    <property type="entry name" value="Flg_bb_rod"/>
    <property type="match status" value="1"/>
</dbReference>
<evidence type="ECO:0000256" key="2">
    <source>
        <dbReference type="ARBA" id="ARBA00004613"/>
    </source>
</evidence>
<dbReference type="Pfam" id="PF06429">
    <property type="entry name" value="Flg_bbr_C"/>
    <property type="match status" value="1"/>
</dbReference>
<evidence type="ECO:0000313" key="12">
    <source>
        <dbReference type="Proteomes" id="UP000015559"/>
    </source>
</evidence>
<keyword evidence="5" id="KW-0964">Secreted</keyword>
<keyword evidence="11" id="KW-0282">Flagellum</keyword>
<dbReference type="eggNOG" id="COG1256">
    <property type="taxonomic scope" value="Bacteria"/>
</dbReference>
<dbReference type="InterPro" id="IPR002371">
    <property type="entry name" value="FlgK"/>
</dbReference>
<dbReference type="Proteomes" id="UP000015559">
    <property type="component" value="Chromosome"/>
</dbReference>
<dbReference type="eggNOG" id="COG1749">
    <property type="taxonomic scope" value="Bacteria"/>
</dbReference>
<evidence type="ECO:0000256" key="4">
    <source>
        <dbReference type="ARBA" id="ARBA00016244"/>
    </source>
</evidence>
<evidence type="ECO:0000259" key="7">
    <source>
        <dbReference type="Pfam" id="PF00460"/>
    </source>
</evidence>
<keyword evidence="12" id="KW-1185">Reference proteome</keyword>
<dbReference type="GO" id="GO:0005198">
    <property type="term" value="F:structural molecule activity"/>
    <property type="evidence" value="ECO:0007669"/>
    <property type="project" value="InterPro"/>
</dbReference>
<organism evidence="11 12">
    <name type="scientific">Sulfuricella denitrificans (strain DSM 22764 / NBRC 105220 / skB26)</name>
    <dbReference type="NCBI Taxonomy" id="1163617"/>
    <lineage>
        <taxon>Bacteria</taxon>
        <taxon>Pseudomonadati</taxon>
        <taxon>Pseudomonadota</taxon>
        <taxon>Betaproteobacteria</taxon>
        <taxon>Nitrosomonadales</taxon>
        <taxon>Sulfuricellaceae</taxon>
        <taxon>Sulfuricella</taxon>
    </lineage>
</organism>
<dbReference type="PANTHER" id="PTHR30033:SF1">
    <property type="entry name" value="FLAGELLAR HOOK-ASSOCIATED PROTEIN 1"/>
    <property type="match status" value="1"/>
</dbReference>
<dbReference type="InterPro" id="IPR049119">
    <property type="entry name" value="FlgK_D2-like"/>
</dbReference>
<dbReference type="OrthoDB" id="9802553at2"/>